<evidence type="ECO:0000313" key="7">
    <source>
        <dbReference type="Proteomes" id="UP000014760"/>
    </source>
</evidence>
<dbReference type="GO" id="GO:0005737">
    <property type="term" value="C:cytoplasm"/>
    <property type="evidence" value="ECO:0007669"/>
    <property type="project" value="UniProtKB-SubCell"/>
</dbReference>
<dbReference type="Gene3D" id="1.20.1050.10">
    <property type="match status" value="1"/>
</dbReference>
<dbReference type="EMBL" id="AMQN01002697">
    <property type="status" value="NOT_ANNOTATED_CDS"/>
    <property type="molecule type" value="Genomic_DNA"/>
</dbReference>
<gene>
    <name evidence="5" type="ORF">CAPTEDRAFT_223991</name>
</gene>
<reference evidence="7" key="1">
    <citation type="submission" date="2012-12" db="EMBL/GenBank/DDBJ databases">
        <authorList>
            <person name="Hellsten U."/>
            <person name="Grimwood J."/>
            <person name="Chapman J.A."/>
            <person name="Shapiro H."/>
            <person name="Aerts A."/>
            <person name="Otillar R.P."/>
            <person name="Terry A.Y."/>
            <person name="Boore J.L."/>
            <person name="Simakov O."/>
            <person name="Marletaz F."/>
            <person name="Cho S.-J."/>
            <person name="Edsinger-Gonzales E."/>
            <person name="Havlak P."/>
            <person name="Kuo D.-H."/>
            <person name="Larsson T."/>
            <person name="Lv J."/>
            <person name="Arendt D."/>
            <person name="Savage R."/>
            <person name="Osoegawa K."/>
            <person name="de Jong P."/>
            <person name="Lindberg D.R."/>
            <person name="Seaver E.C."/>
            <person name="Weisblat D.A."/>
            <person name="Putnam N.H."/>
            <person name="Grigoriev I.V."/>
            <person name="Rokhsar D.S."/>
        </authorList>
    </citation>
    <scope>NUCLEOTIDE SEQUENCE</scope>
    <source>
        <strain evidence="7">I ESC-2004</strain>
    </source>
</reference>
<feature type="domain" description="GST C-terminal" evidence="4">
    <location>
        <begin position="109"/>
        <end position="256"/>
    </location>
</feature>
<dbReference type="InterPro" id="IPR004046">
    <property type="entry name" value="GST_C"/>
</dbReference>
<reference evidence="5 7" key="2">
    <citation type="journal article" date="2013" name="Nature">
        <title>Insights into bilaterian evolution from three spiralian genomes.</title>
        <authorList>
            <person name="Simakov O."/>
            <person name="Marletaz F."/>
            <person name="Cho S.J."/>
            <person name="Edsinger-Gonzales E."/>
            <person name="Havlak P."/>
            <person name="Hellsten U."/>
            <person name="Kuo D.H."/>
            <person name="Larsson T."/>
            <person name="Lv J."/>
            <person name="Arendt D."/>
            <person name="Savage R."/>
            <person name="Osoegawa K."/>
            <person name="de Jong P."/>
            <person name="Grimwood J."/>
            <person name="Chapman J.A."/>
            <person name="Shapiro H."/>
            <person name="Aerts A."/>
            <person name="Otillar R.P."/>
            <person name="Terry A.Y."/>
            <person name="Boore J.L."/>
            <person name="Grigoriev I.V."/>
            <person name="Lindberg D.R."/>
            <person name="Seaver E.C."/>
            <person name="Weisblat D.A."/>
            <person name="Putnam N.H."/>
            <person name="Rokhsar D.S."/>
        </authorList>
    </citation>
    <scope>NUCLEOTIDE SEQUENCE</scope>
    <source>
        <strain evidence="5 7">I ESC-2004</strain>
    </source>
</reference>
<protein>
    <recommendedName>
        <fullName evidence="8">GST N-terminal domain-containing protein</fullName>
    </recommendedName>
</protein>
<dbReference type="HOGENOM" id="CLU_706459_0_0_1"/>
<dbReference type="SUPFAM" id="SSF47616">
    <property type="entry name" value="GST C-terminal domain-like"/>
    <property type="match status" value="1"/>
</dbReference>
<dbReference type="Gene3D" id="3.40.30.10">
    <property type="entry name" value="Glutaredoxin"/>
    <property type="match status" value="1"/>
</dbReference>
<dbReference type="PROSITE" id="PS50404">
    <property type="entry name" value="GST_NTER"/>
    <property type="match status" value="1"/>
</dbReference>
<keyword evidence="7" id="KW-1185">Reference proteome</keyword>
<dbReference type="SUPFAM" id="SSF52833">
    <property type="entry name" value="Thioredoxin-like"/>
    <property type="match status" value="1"/>
</dbReference>
<evidence type="ECO:0008006" key="8">
    <source>
        <dbReference type="Google" id="ProtNLM"/>
    </source>
</evidence>
<dbReference type="InterPro" id="IPR036249">
    <property type="entry name" value="Thioredoxin-like_sf"/>
</dbReference>
<dbReference type="OrthoDB" id="4951845at2759"/>
<dbReference type="EMBL" id="KB309853">
    <property type="protein sequence ID" value="ELT93184.1"/>
    <property type="molecule type" value="Genomic_DNA"/>
</dbReference>
<proteinExistence type="predicted"/>
<dbReference type="EnsemblMetazoa" id="CapteT223991">
    <property type="protein sequence ID" value="CapteP223991"/>
    <property type="gene ID" value="CapteG223991"/>
</dbReference>
<keyword evidence="2" id="KW-0963">Cytoplasm</keyword>
<evidence type="ECO:0000259" key="3">
    <source>
        <dbReference type="PROSITE" id="PS50404"/>
    </source>
</evidence>
<reference evidence="6" key="3">
    <citation type="submission" date="2015-06" db="UniProtKB">
        <authorList>
            <consortium name="EnsemblMetazoa"/>
        </authorList>
    </citation>
    <scope>IDENTIFICATION</scope>
</reference>
<dbReference type="PROSITE" id="PS50405">
    <property type="entry name" value="GST_CTER"/>
    <property type="match status" value="1"/>
</dbReference>
<feature type="domain" description="GST N-terminal" evidence="3">
    <location>
        <begin position="24"/>
        <end position="104"/>
    </location>
</feature>
<dbReference type="STRING" id="283909.R7THI9"/>
<dbReference type="PANTHER" id="PTHR43917">
    <property type="match status" value="1"/>
</dbReference>
<name>R7THI9_CAPTE</name>
<dbReference type="Pfam" id="PF13417">
    <property type="entry name" value="GST_N_3"/>
    <property type="match status" value="1"/>
</dbReference>
<dbReference type="OMA" id="NIWQWIN"/>
<organism evidence="5">
    <name type="scientific">Capitella teleta</name>
    <name type="common">Polychaete worm</name>
    <dbReference type="NCBI Taxonomy" id="283909"/>
    <lineage>
        <taxon>Eukaryota</taxon>
        <taxon>Metazoa</taxon>
        <taxon>Spiralia</taxon>
        <taxon>Lophotrochozoa</taxon>
        <taxon>Annelida</taxon>
        <taxon>Polychaeta</taxon>
        <taxon>Sedentaria</taxon>
        <taxon>Scolecida</taxon>
        <taxon>Capitellidae</taxon>
        <taxon>Capitella</taxon>
    </lineage>
</organism>
<accession>R7THI9</accession>
<evidence type="ECO:0000313" key="5">
    <source>
        <dbReference type="EMBL" id="ELT93184.1"/>
    </source>
</evidence>
<evidence type="ECO:0000256" key="1">
    <source>
        <dbReference type="ARBA" id="ARBA00004496"/>
    </source>
</evidence>
<dbReference type="PANTHER" id="PTHR43917:SF8">
    <property type="entry name" value="GH16740P-RELATED"/>
    <property type="match status" value="1"/>
</dbReference>
<dbReference type="SFLD" id="SFLDG00358">
    <property type="entry name" value="Main_(cytGST)"/>
    <property type="match status" value="1"/>
</dbReference>
<evidence type="ECO:0000259" key="4">
    <source>
        <dbReference type="PROSITE" id="PS50405"/>
    </source>
</evidence>
<comment type="subcellular location">
    <subcellularLocation>
        <location evidence="1">Cytoplasm</location>
    </subcellularLocation>
</comment>
<dbReference type="SFLD" id="SFLDS00019">
    <property type="entry name" value="Glutathione_Transferase_(cytos"/>
    <property type="match status" value="1"/>
</dbReference>
<dbReference type="Pfam" id="PF00043">
    <property type="entry name" value="GST_C"/>
    <property type="match status" value="1"/>
</dbReference>
<dbReference type="InterPro" id="IPR036282">
    <property type="entry name" value="Glutathione-S-Trfase_C_sf"/>
</dbReference>
<dbReference type="CDD" id="cd00570">
    <property type="entry name" value="GST_N_family"/>
    <property type="match status" value="1"/>
</dbReference>
<evidence type="ECO:0000256" key="2">
    <source>
        <dbReference type="ARBA" id="ARBA00022490"/>
    </source>
</evidence>
<dbReference type="InterPro" id="IPR040079">
    <property type="entry name" value="Glutathione_S-Trfase"/>
</dbReference>
<dbReference type="AlphaFoldDB" id="R7THI9"/>
<dbReference type="InterPro" id="IPR051369">
    <property type="entry name" value="GST_Theta"/>
</dbReference>
<dbReference type="Proteomes" id="UP000014760">
    <property type="component" value="Unassembled WGS sequence"/>
</dbReference>
<dbReference type="InterPro" id="IPR004045">
    <property type="entry name" value="Glutathione_S-Trfase_N"/>
</dbReference>
<dbReference type="GO" id="GO:0006749">
    <property type="term" value="P:glutathione metabolic process"/>
    <property type="evidence" value="ECO:0007669"/>
    <property type="project" value="TreeGrafter"/>
</dbReference>
<dbReference type="GO" id="GO:0004364">
    <property type="term" value="F:glutathione transferase activity"/>
    <property type="evidence" value="ECO:0007669"/>
    <property type="project" value="TreeGrafter"/>
</dbReference>
<dbReference type="InterPro" id="IPR010987">
    <property type="entry name" value="Glutathione-S-Trfase_C-like"/>
</dbReference>
<sequence length="391" mass="44866">MASTRRQSCPQWTLFADKNTRSDDTPRVYIVRLSAPCRAVWMYMLQHSIPHTVIDVDFTDGEHAKEFKGRVPHEEVPVLVDGEVVVFQSPAILCYLAKHYTNHLGFGLTTKDQMNVESLLSWANADFHRVVGYSYAYPTALDKYRLPDEEANEILVEHGLSQLARHLERLEKNYLKSQKFIAGDFPSVADSFVATVLVQAEWTGLDLKMYPRVTKWLTKVKKVPYWSQVHMEHDHVSHNYNLTNVLRASLFFEAPLSIVNFKDAQQFSKKKGKLVVFLWCPSYVGILGDEVADRLTKQALVMPVTDLPLSHSDFKYPICSIVKSFWQSEWDDETENKLHSVQPVISERNKGIRKDRREEIVLTSARIGHSHLTVISCEGRWIHSASPVRTP</sequence>
<evidence type="ECO:0000313" key="6">
    <source>
        <dbReference type="EnsemblMetazoa" id="CapteP223991"/>
    </source>
</evidence>